<feature type="chain" id="PRO_5011542540" evidence="2">
    <location>
        <begin position="26"/>
        <end position="201"/>
    </location>
</feature>
<organism evidence="3 4">
    <name type="scientific">Brachymonas denitrificans DSM 15123</name>
    <dbReference type="NCBI Taxonomy" id="1121117"/>
    <lineage>
        <taxon>Bacteria</taxon>
        <taxon>Pseudomonadati</taxon>
        <taxon>Pseudomonadota</taxon>
        <taxon>Betaproteobacteria</taxon>
        <taxon>Burkholderiales</taxon>
        <taxon>Comamonadaceae</taxon>
        <taxon>Brachymonas</taxon>
    </lineage>
</organism>
<name>A0A1H8HVB1_9BURK</name>
<dbReference type="AlphaFoldDB" id="A0A1H8HVB1"/>
<dbReference type="RefSeq" id="WP_091816391.1">
    <property type="nucleotide sequence ID" value="NZ_FOCW01000003.1"/>
</dbReference>
<feature type="region of interest" description="Disordered" evidence="1">
    <location>
        <begin position="149"/>
        <end position="201"/>
    </location>
</feature>
<evidence type="ECO:0000313" key="3">
    <source>
        <dbReference type="EMBL" id="SEN59944.1"/>
    </source>
</evidence>
<dbReference type="OrthoDB" id="8536851at2"/>
<accession>A0A1H8HVB1</accession>
<keyword evidence="4" id="KW-1185">Reference proteome</keyword>
<evidence type="ECO:0000313" key="4">
    <source>
        <dbReference type="Proteomes" id="UP000199531"/>
    </source>
</evidence>
<dbReference type="STRING" id="1121117.SAMN02745977_01609"/>
<feature type="compositionally biased region" description="Basic and acidic residues" evidence="1">
    <location>
        <begin position="149"/>
        <end position="174"/>
    </location>
</feature>
<gene>
    <name evidence="3" type="ORF">SAMN02745977_01609</name>
</gene>
<feature type="compositionally biased region" description="Basic and acidic residues" evidence="1">
    <location>
        <begin position="190"/>
        <end position="201"/>
    </location>
</feature>
<dbReference type="EMBL" id="FOCW01000003">
    <property type="protein sequence ID" value="SEN59944.1"/>
    <property type="molecule type" value="Genomic_DNA"/>
</dbReference>
<evidence type="ECO:0000256" key="1">
    <source>
        <dbReference type="SAM" id="MobiDB-lite"/>
    </source>
</evidence>
<dbReference type="Proteomes" id="UP000199531">
    <property type="component" value="Unassembled WGS sequence"/>
</dbReference>
<protein>
    <submittedName>
        <fullName evidence="3">Uncharacterized protein</fullName>
    </submittedName>
</protein>
<evidence type="ECO:0000256" key="2">
    <source>
        <dbReference type="SAM" id="SignalP"/>
    </source>
</evidence>
<feature type="signal peptide" evidence="2">
    <location>
        <begin position="1"/>
        <end position="25"/>
    </location>
</feature>
<proteinExistence type="predicted"/>
<sequence>MKIHQTIATALVGAASLLGVGASQAQITVSANPWYNNITVGAPLTQGVYGQIVLGNATVPPPVYSSRPVIIHRTAGRYDPMYLYVPPGHRKKWDKHCSRYNACSRPVYFVNVASPRAYAIHRPGERVMVREPVVVHRPVVVVDRDDRYDDKRERKEMRRNQKDYEKARRDDDRRHKGWERGNQGQGKQIGWDRGRGNPHRD</sequence>
<keyword evidence="2" id="KW-0732">Signal</keyword>
<reference evidence="3 4" key="1">
    <citation type="submission" date="2016-10" db="EMBL/GenBank/DDBJ databases">
        <authorList>
            <person name="de Groot N.N."/>
        </authorList>
    </citation>
    <scope>NUCLEOTIDE SEQUENCE [LARGE SCALE GENOMIC DNA]</scope>
    <source>
        <strain evidence="3 4">DSM 15123</strain>
    </source>
</reference>